<keyword evidence="6 10" id="KW-0378">Hydrolase</keyword>
<dbReference type="GO" id="GO:0016020">
    <property type="term" value="C:membrane"/>
    <property type="evidence" value="ECO:0007669"/>
    <property type="project" value="UniProtKB-SubCell"/>
</dbReference>
<dbReference type="AlphaFoldDB" id="A0A0C2WID3"/>
<name>A0A0C2WID3_SERVB</name>
<feature type="transmembrane region" description="Helical" evidence="10">
    <location>
        <begin position="303"/>
        <end position="322"/>
    </location>
</feature>
<dbReference type="InterPro" id="IPR035952">
    <property type="entry name" value="Rhomboid-like_sf"/>
</dbReference>
<feature type="transmembrane region" description="Helical" evidence="10">
    <location>
        <begin position="223"/>
        <end position="244"/>
    </location>
</feature>
<dbReference type="PANTHER" id="PTHR22936">
    <property type="entry name" value="RHOMBOID-RELATED"/>
    <property type="match status" value="1"/>
</dbReference>
<gene>
    <name evidence="13" type="ORF">M408DRAFT_25735</name>
</gene>
<keyword evidence="8 10" id="KW-1133">Transmembrane helix</keyword>
<accession>A0A0C2WID3</accession>
<evidence type="ECO:0000259" key="12">
    <source>
        <dbReference type="Pfam" id="PF01694"/>
    </source>
</evidence>
<dbReference type="EC" id="3.4.21.105" evidence="10"/>
<keyword evidence="9 10" id="KW-0472">Membrane</keyword>
<feature type="transmembrane region" description="Helical" evidence="10">
    <location>
        <begin position="281"/>
        <end position="297"/>
    </location>
</feature>
<dbReference type="InterPro" id="IPR002610">
    <property type="entry name" value="Peptidase_S54_rhomboid-like"/>
</dbReference>
<dbReference type="OrthoDB" id="2146116at2759"/>
<comment type="similarity">
    <text evidence="3 10">Belongs to the peptidase S54 family.</text>
</comment>
<evidence type="ECO:0000256" key="8">
    <source>
        <dbReference type="ARBA" id="ARBA00022989"/>
    </source>
</evidence>
<evidence type="ECO:0000256" key="10">
    <source>
        <dbReference type="RuleBase" id="RU362115"/>
    </source>
</evidence>
<evidence type="ECO:0000256" key="6">
    <source>
        <dbReference type="ARBA" id="ARBA00022801"/>
    </source>
</evidence>
<feature type="transmembrane region" description="Helical" evidence="10">
    <location>
        <begin position="77"/>
        <end position="95"/>
    </location>
</feature>
<dbReference type="GO" id="GO:0004252">
    <property type="term" value="F:serine-type endopeptidase activity"/>
    <property type="evidence" value="ECO:0007669"/>
    <property type="project" value="InterPro"/>
</dbReference>
<keyword evidence="14" id="KW-1185">Reference proteome</keyword>
<dbReference type="EMBL" id="KN824309">
    <property type="protein sequence ID" value="KIM26098.1"/>
    <property type="molecule type" value="Genomic_DNA"/>
</dbReference>
<evidence type="ECO:0000313" key="14">
    <source>
        <dbReference type="Proteomes" id="UP000054097"/>
    </source>
</evidence>
<dbReference type="HOGENOM" id="CLU_022618_1_0_1"/>
<dbReference type="PANTHER" id="PTHR22936:SF69">
    <property type="entry name" value="RHOMBOID-LIKE PROTEIN"/>
    <property type="match status" value="1"/>
</dbReference>
<comment type="function">
    <text evidence="10">Serine protease involved in intramembrane proteolysis.</text>
</comment>
<evidence type="ECO:0000256" key="3">
    <source>
        <dbReference type="ARBA" id="ARBA00009045"/>
    </source>
</evidence>
<evidence type="ECO:0000256" key="1">
    <source>
        <dbReference type="ARBA" id="ARBA00000156"/>
    </source>
</evidence>
<evidence type="ECO:0000256" key="9">
    <source>
        <dbReference type="ARBA" id="ARBA00023136"/>
    </source>
</evidence>
<dbReference type="Gene3D" id="1.20.1540.10">
    <property type="entry name" value="Rhomboid-like"/>
    <property type="match status" value="1"/>
</dbReference>
<dbReference type="Proteomes" id="UP000054097">
    <property type="component" value="Unassembled WGS sequence"/>
</dbReference>
<reference evidence="13 14" key="1">
    <citation type="submission" date="2014-04" db="EMBL/GenBank/DDBJ databases">
        <authorList>
            <consortium name="DOE Joint Genome Institute"/>
            <person name="Kuo A."/>
            <person name="Zuccaro A."/>
            <person name="Kohler A."/>
            <person name="Nagy L.G."/>
            <person name="Floudas D."/>
            <person name="Copeland A."/>
            <person name="Barry K.W."/>
            <person name="Cichocki N."/>
            <person name="Veneault-Fourrey C."/>
            <person name="LaButti K."/>
            <person name="Lindquist E.A."/>
            <person name="Lipzen A."/>
            <person name="Lundell T."/>
            <person name="Morin E."/>
            <person name="Murat C."/>
            <person name="Sun H."/>
            <person name="Tunlid A."/>
            <person name="Henrissat B."/>
            <person name="Grigoriev I.V."/>
            <person name="Hibbett D.S."/>
            <person name="Martin F."/>
            <person name="Nordberg H.P."/>
            <person name="Cantor M.N."/>
            <person name="Hua S.X."/>
        </authorList>
    </citation>
    <scope>NUCLEOTIDE SEQUENCE [LARGE SCALE GENOMIC DNA]</scope>
    <source>
        <strain evidence="13 14">MAFF 305830</strain>
    </source>
</reference>
<evidence type="ECO:0000313" key="13">
    <source>
        <dbReference type="EMBL" id="KIM26098.1"/>
    </source>
</evidence>
<evidence type="ECO:0000256" key="5">
    <source>
        <dbReference type="ARBA" id="ARBA00022692"/>
    </source>
</evidence>
<organism evidence="13 14">
    <name type="scientific">Serendipita vermifera MAFF 305830</name>
    <dbReference type="NCBI Taxonomy" id="933852"/>
    <lineage>
        <taxon>Eukaryota</taxon>
        <taxon>Fungi</taxon>
        <taxon>Dikarya</taxon>
        <taxon>Basidiomycota</taxon>
        <taxon>Agaricomycotina</taxon>
        <taxon>Agaricomycetes</taxon>
        <taxon>Sebacinales</taxon>
        <taxon>Serendipitaceae</taxon>
        <taxon>Serendipita</taxon>
    </lineage>
</organism>
<evidence type="ECO:0000256" key="4">
    <source>
        <dbReference type="ARBA" id="ARBA00022670"/>
    </source>
</evidence>
<comment type="subcellular location">
    <subcellularLocation>
        <location evidence="2 10">Membrane</location>
        <topology evidence="2 10">Multi-pass membrane protein</topology>
    </subcellularLocation>
</comment>
<comment type="catalytic activity">
    <reaction evidence="1 10">
        <text>Cleaves type-1 transmembrane domains using a catalytic dyad composed of serine and histidine that are contributed by different transmembrane domains.</text>
        <dbReference type="EC" id="3.4.21.105"/>
    </reaction>
</comment>
<dbReference type="Pfam" id="PF01694">
    <property type="entry name" value="Rhomboid"/>
    <property type="match status" value="1"/>
</dbReference>
<keyword evidence="5 10" id="KW-0812">Transmembrane</keyword>
<dbReference type="GO" id="GO:0006508">
    <property type="term" value="P:proteolysis"/>
    <property type="evidence" value="ECO:0007669"/>
    <property type="project" value="UniProtKB-KW"/>
</dbReference>
<evidence type="ECO:0000256" key="2">
    <source>
        <dbReference type="ARBA" id="ARBA00004141"/>
    </source>
</evidence>
<dbReference type="InterPro" id="IPR022764">
    <property type="entry name" value="Peptidase_S54_rhomboid_dom"/>
</dbReference>
<feature type="transmembrane region" description="Helical" evidence="10">
    <location>
        <begin position="250"/>
        <end position="269"/>
    </location>
</feature>
<feature type="transmembrane region" description="Helical" evidence="10">
    <location>
        <begin position="334"/>
        <end position="356"/>
    </location>
</feature>
<keyword evidence="7 10" id="KW-0720">Serine protease</keyword>
<feature type="domain" description="Peptidase S54 rhomboid" evidence="12">
    <location>
        <begin position="183"/>
        <end position="321"/>
    </location>
</feature>
<feature type="region of interest" description="Disordered" evidence="11">
    <location>
        <begin position="1"/>
        <end position="23"/>
    </location>
</feature>
<reference evidence="14" key="2">
    <citation type="submission" date="2015-01" db="EMBL/GenBank/DDBJ databases">
        <title>Evolutionary Origins and Diversification of the Mycorrhizal Mutualists.</title>
        <authorList>
            <consortium name="DOE Joint Genome Institute"/>
            <consortium name="Mycorrhizal Genomics Consortium"/>
            <person name="Kohler A."/>
            <person name="Kuo A."/>
            <person name="Nagy L.G."/>
            <person name="Floudas D."/>
            <person name="Copeland A."/>
            <person name="Barry K.W."/>
            <person name="Cichocki N."/>
            <person name="Veneault-Fourrey C."/>
            <person name="LaButti K."/>
            <person name="Lindquist E.A."/>
            <person name="Lipzen A."/>
            <person name="Lundell T."/>
            <person name="Morin E."/>
            <person name="Murat C."/>
            <person name="Riley R."/>
            <person name="Ohm R."/>
            <person name="Sun H."/>
            <person name="Tunlid A."/>
            <person name="Henrissat B."/>
            <person name="Grigoriev I.V."/>
            <person name="Hibbett D.S."/>
            <person name="Martin F."/>
        </authorList>
    </citation>
    <scope>NUCLEOTIDE SEQUENCE [LARGE SCALE GENOMIC DNA]</scope>
    <source>
        <strain evidence="14">MAFF 305830</strain>
    </source>
</reference>
<sequence length="392" mass="43016">MNRHSRVDSPNDAHDAPLVSNAADMHGTRRRDLEYADPNNMNNKGGIFGRWVDRDRDPIEQRIERRKRGIGRQSRPYVVWILTVIMVALMIFELVKNYQVTGFAFAKPASNPMIGPQSIELVSLGARFPPCMKFVTDVPPTFQINCANASDTNPLPSQICSIEDICGFGGFPTDTATGLKQPNQWFRFITPIFLHAGIIHLLLNMFAQVILSGQVEKEMGSVGFIILYFAAGIFGNVLGGNFALVGRPSVGASGAIVGTLAVLWVDLMAHWKLEYKPWIKLIGHIVNLILVVGLGYVPGVDNFSHLGGFLMGLICGIILLPIISTTKTHRTIVWVLRIAMIPVAIVLFVVLIRNFYTGDPSQACSWCRYLSCIPTASNSCSGTGLTVTTVSN</sequence>
<dbReference type="STRING" id="933852.A0A0C2WID3"/>
<evidence type="ECO:0000256" key="7">
    <source>
        <dbReference type="ARBA" id="ARBA00022825"/>
    </source>
</evidence>
<keyword evidence="4 10" id="KW-0645">Protease</keyword>
<protein>
    <recommendedName>
        <fullName evidence="10">Rhomboid-type serine protease</fullName>
        <ecNumber evidence="10">3.4.21.105</ecNumber>
    </recommendedName>
</protein>
<evidence type="ECO:0000256" key="11">
    <source>
        <dbReference type="SAM" id="MobiDB-lite"/>
    </source>
</evidence>
<dbReference type="SUPFAM" id="SSF144091">
    <property type="entry name" value="Rhomboid-like"/>
    <property type="match status" value="1"/>
</dbReference>
<feature type="compositionally biased region" description="Basic and acidic residues" evidence="11">
    <location>
        <begin position="1"/>
        <end position="15"/>
    </location>
</feature>
<proteinExistence type="inferred from homology"/>
<feature type="transmembrane region" description="Helical" evidence="10">
    <location>
        <begin position="188"/>
        <end position="211"/>
    </location>
</feature>